<comment type="caution">
    <text evidence="4">The sequence shown here is derived from an EMBL/GenBank/DDBJ whole genome shotgun (WGS) entry which is preliminary data.</text>
</comment>
<dbReference type="PANTHER" id="PTHR32347:SF14">
    <property type="entry name" value="EFFLUX SYSTEM COMPONENT YKNX-RELATED"/>
    <property type="match status" value="1"/>
</dbReference>
<dbReference type="PANTHER" id="PTHR32347">
    <property type="entry name" value="EFFLUX SYSTEM COMPONENT YKNX-RELATED"/>
    <property type="match status" value="1"/>
</dbReference>
<organism evidence="4 5">
    <name type="scientific">Arthrospiribacter ruber</name>
    <dbReference type="NCBI Taxonomy" id="2487934"/>
    <lineage>
        <taxon>Bacteria</taxon>
        <taxon>Pseudomonadati</taxon>
        <taxon>Bacteroidota</taxon>
        <taxon>Cytophagia</taxon>
        <taxon>Cytophagales</taxon>
        <taxon>Cyclobacteriaceae</taxon>
        <taxon>Arthrospiribacter</taxon>
    </lineage>
</organism>
<evidence type="ECO:0000256" key="2">
    <source>
        <dbReference type="ARBA" id="ARBA00023054"/>
    </source>
</evidence>
<dbReference type="Proteomes" id="UP000727490">
    <property type="component" value="Unassembled WGS sequence"/>
</dbReference>
<dbReference type="EMBL" id="RPHB01000002">
    <property type="protein sequence ID" value="MBW3467303.1"/>
    <property type="molecule type" value="Genomic_DNA"/>
</dbReference>
<evidence type="ECO:0000256" key="1">
    <source>
        <dbReference type="ARBA" id="ARBA00004196"/>
    </source>
</evidence>
<name>A0A951IXH8_9BACT</name>
<accession>A0A951IXH8</accession>
<proteinExistence type="predicted"/>
<dbReference type="GO" id="GO:0030313">
    <property type="term" value="C:cell envelope"/>
    <property type="evidence" value="ECO:0007669"/>
    <property type="project" value="UniProtKB-SubCell"/>
</dbReference>
<sequence>MNFRKFRPLVLFPMVLWSCSSSEEKIYPSRERVSESIYASGTIRSKNQYQAYLNATGTVQEIFLQEGDSVEVGTPILAIFNESARVNRELAELNRAYSDIQANQNRLKDLEVNINLAKNKMVNDSLLWVRQRRLKDQGIGSSLEFEQRELAYQNSRTSYETSVLRYNELKREIEFNERSASKNLAISRALESDLVLKSEVKGLVYSILKEKGEMVNAQTPLAILGSGEEFVLEMLVDEYDISKVEKGQKILVNMDSYRGEVFEAVVSKINPIMDERNKTFLVEGVFVEQPSVLYPNLSLEANIIIQVKDDVLIIPRSFLLNESFVLSSDRDTIKVEVGIKDFQKAEIISGIDENMALIKP</sequence>
<evidence type="ECO:0000313" key="4">
    <source>
        <dbReference type="EMBL" id="MBW3467303.1"/>
    </source>
</evidence>
<evidence type="ECO:0000256" key="3">
    <source>
        <dbReference type="SAM" id="Coils"/>
    </source>
</evidence>
<gene>
    <name evidence="4" type="ORF">EGN73_05690</name>
</gene>
<protein>
    <submittedName>
        <fullName evidence="4">HlyD family efflux transporter periplasmic adaptor subunit</fullName>
    </submittedName>
</protein>
<dbReference type="RefSeq" id="WP_219287555.1">
    <property type="nucleotide sequence ID" value="NZ_RPHB01000002.1"/>
</dbReference>
<comment type="subcellular location">
    <subcellularLocation>
        <location evidence="1">Cell envelope</location>
    </subcellularLocation>
</comment>
<keyword evidence="5" id="KW-1185">Reference proteome</keyword>
<dbReference type="InterPro" id="IPR050465">
    <property type="entry name" value="UPF0194_transport"/>
</dbReference>
<dbReference type="AlphaFoldDB" id="A0A951IXH8"/>
<evidence type="ECO:0000313" key="5">
    <source>
        <dbReference type="Proteomes" id="UP000727490"/>
    </source>
</evidence>
<reference evidence="4 5" key="1">
    <citation type="journal article" date="2020" name="Syst. Appl. Microbiol.">
        <title>Arthrospiribacter ruber gen. nov., sp. nov., a novel bacterium isolated from Arthrospira cultures.</title>
        <authorList>
            <person name="Waleron M."/>
            <person name="Misztak A."/>
            <person name="Waleron M.M."/>
            <person name="Furmaniak M."/>
            <person name="Mrozik A."/>
            <person name="Waleron K."/>
        </authorList>
    </citation>
    <scope>NUCLEOTIDE SEQUENCE [LARGE SCALE GENOMIC DNA]</scope>
    <source>
        <strain evidence="4 5">DPMB0001</strain>
    </source>
</reference>
<feature type="coiled-coil region" evidence="3">
    <location>
        <begin position="83"/>
        <end position="120"/>
    </location>
</feature>
<keyword evidence="2 3" id="KW-0175">Coiled coil</keyword>